<comment type="caution">
    <text evidence="3">The sequence shown here is derived from an EMBL/GenBank/DDBJ whole genome shotgun (WGS) entry which is preliminary data.</text>
</comment>
<dbReference type="PANTHER" id="PTHR38038">
    <property type="entry name" value="PENICILLIN-BINDING PROTEIN ACTIVATOR LPOA"/>
    <property type="match status" value="1"/>
</dbReference>
<protein>
    <submittedName>
        <fullName evidence="3">Uncharacterized protein</fullName>
    </submittedName>
</protein>
<dbReference type="SUPFAM" id="SSF53822">
    <property type="entry name" value="Periplasmic binding protein-like I"/>
    <property type="match status" value="2"/>
</dbReference>
<dbReference type="Gene3D" id="1.25.40.650">
    <property type="match status" value="1"/>
</dbReference>
<evidence type="ECO:0000256" key="2">
    <source>
        <dbReference type="SAM" id="MobiDB-lite"/>
    </source>
</evidence>
<dbReference type="Gene3D" id="3.40.50.2300">
    <property type="match status" value="2"/>
</dbReference>
<feature type="compositionally biased region" description="Acidic residues" evidence="2">
    <location>
        <begin position="359"/>
        <end position="378"/>
    </location>
</feature>
<accession>A0ABP7NEV5</accession>
<evidence type="ECO:0000256" key="1">
    <source>
        <dbReference type="ARBA" id="ARBA00023136"/>
    </source>
</evidence>
<feature type="compositionally biased region" description="Basic and acidic residues" evidence="2">
    <location>
        <begin position="379"/>
        <end position="396"/>
    </location>
</feature>
<dbReference type="EMBL" id="BAABBO010000001">
    <property type="protein sequence ID" value="GAA3945078.1"/>
    <property type="molecule type" value="Genomic_DNA"/>
</dbReference>
<evidence type="ECO:0000313" key="4">
    <source>
        <dbReference type="Proteomes" id="UP001501337"/>
    </source>
</evidence>
<dbReference type="Pfam" id="PF04348">
    <property type="entry name" value="LppC"/>
    <property type="match status" value="2"/>
</dbReference>
<dbReference type="PANTHER" id="PTHR38038:SF1">
    <property type="entry name" value="PENICILLIN-BINDING PROTEIN ACTIVATOR LPOA"/>
    <property type="match status" value="1"/>
</dbReference>
<sequence>MLALEQADQQRGLAAFDQIDPALRQQAVIQYIHAATRSDQLLKGFYARTVYEGLFSEEAYAANRRAIWTTVSSLDTGMLEQIVEAENIASLPGIGEAGFLAETPASQFGELKGWADLTLRLRSRGTLEEYREYWRNWRQDWPGHSAAKQPPEAVQQLSRPDTRYPRKVAVLLPGSGPFKPAADTLKAGFLAAYFQRFGRDERLTSTLGRIHPSQQNSIWSTADVAPELVFFDTAGIENFTDLFMELQVNGFEQVVGPLDKDAVARMASLPQLSPPVLAMNYLDNETAQPPPGLFQFGLSMNDEIEQALSHLGDPAYADQLDRANMRRTLQEEAAANTAMITAQALDEDSTAEALGAEVEPGDLQDEVDAEDSTVTEADDIGRSDERVDDSVDKASMDEASPMPSIPRRHKIAIIQEDAPWARKLAEHAREQAKRYDIEIAHEIIIDRPADLSPQIADMLLIRESNNRRARLQSVVGKLEFEPRRRKDLDGIMVIATPYWLRQIKPLMAFHYARTLPVVAVSMAFDGKQDERKNTDMNGLLFTALPWVVDPEVQASELKQQSAEMVSNPAYSNLFAMGADTFALIDKLELLTIFSSAYVEGYTGELSLMKDGRVRRTFPWGQFVRGQAQLLPKSTTGHLE</sequence>
<keyword evidence="1" id="KW-0472">Membrane</keyword>
<gene>
    <name evidence="3" type="ORF">GCM10022278_00350</name>
</gene>
<name>A0ABP7NEV5_9GAMM</name>
<feature type="region of interest" description="Disordered" evidence="2">
    <location>
        <begin position="356"/>
        <end position="403"/>
    </location>
</feature>
<keyword evidence="4" id="KW-1185">Reference proteome</keyword>
<reference evidence="4" key="1">
    <citation type="journal article" date="2019" name="Int. J. Syst. Evol. Microbiol.">
        <title>The Global Catalogue of Microorganisms (GCM) 10K type strain sequencing project: providing services to taxonomists for standard genome sequencing and annotation.</title>
        <authorList>
            <consortium name="The Broad Institute Genomics Platform"/>
            <consortium name="The Broad Institute Genome Sequencing Center for Infectious Disease"/>
            <person name="Wu L."/>
            <person name="Ma J."/>
        </authorList>
    </citation>
    <scope>NUCLEOTIDE SEQUENCE [LARGE SCALE GENOMIC DNA]</scope>
    <source>
        <strain evidence="4">JCM 17555</strain>
    </source>
</reference>
<dbReference type="CDD" id="cd06339">
    <property type="entry name" value="PBP1_YraM_LppC_lipoprotein-like"/>
    <property type="match status" value="1"/>
</dbReference>
<dbReference type="InterPro" id="IPR028082">
    <property type="entry name" value="Peripla_BP_I"/>
</dbReference>
<evidence type="ECO:0000313" key="3">
    <source>
        <dbReference type="EMBL" id="GAA3945078.1"/>
    </source>
</evidence>
<dbReference type="InterPro" id="IPR007443">
    <property type="entry name" value="LpoA"/>
</dbReference>
<organism evidence="3 4">
    <name type="scientific">Allohahella marinimesophila</name>
    <dbReference type="NCBI Taxonomy" id="1054972"/>
    <lineage>
        <taxon>Bacteria</taxon>
        <taxon>Pseudomonadati</taxon>
        <taxon>Pseudomonadota</taxon>
        <taxon>Gammaproteobacteria</taxon>
        <taxon>Oceanospirillales</taxon>
        <taxon>Hahellaceae</taxon>
        <taxon>Allohahella</taxon>
    </lineage>
</organism>
<dbReference type="Proteomes" id="UP001501337">
    <property type="component" value="Unassembled WGS sequence"/>
</dbReference>
<proteinExistence type="predicted"/>